<dbReference type="AlphaFoldDB" id="A0A4V3H019"/>
<dbReference type="NCBIfam" id="TIGR03570">
    <property type="entry name" value="NeuD_NnaD"/>
    <property type="match status" value="1"/>
</dbReference>
<evidence type="ECO:0000313" key="3">
    <source>
        <dbReference type="EMBL" id="TDX58919.1"/>
    </source>
</evidence>
<dbReference type="STRING" id="926561.GCA_000379025_02016"/>
<dbReference type="RefSeq" id="WP_134114486.1">
    <property type="nucleotide sequence ID" value="NZ_SOEG01000002.1"/>
</dbReference>
<comment type="caution">
    <text evidence="3">The sequence shown here is derived from an EMBL/GenBank/DDBJ whole genome shotgun (WGS) entry which is preliminary data.</text>
</comment>
<dbReference type="Proteomes" id="UP000295832">
    <property type="component" value="Unassembled WGS sequence"/>
</dbReference>
<keyword evidence="4" id="KW-1185">Reference proteome</keyword>
<reference evidence="3 4" key="1">
    <citation type="submission" date="2019-03" db="EMBL/GenBank/DDBJ databases">
        <title>Subsurface microbial communities from deep shales in Ohio and West Virginia, USA.</title>
        <authorList>
            <person name="Wrighton K."/>
        </authorList>
    </citation>
    <scope>NUCLEOTIDE SEQUENCE [LARGE SCALE GENOMIC DNA]</scope>
    <source>
        <strain evidence="3 4">MSL 6dP</strain>
    </source>
</reference>
<keyword evidence="2" id="KW-0677">Repeat</keyword>
<dbReference type="InterPro" id="IPR001451">
    <property type="entry name" value="Hexapep"/>
</dbReference>
<evidence type="ECO:0000313" key="4">
    <source>
        <dbReference type="Proteomes" id="UP000295832"/>
    </source>
</evidence>
<dbReference type="Pfam" id="PF00132">
    <property type="entry name" value="Hexapep"/>
    <property type="match status" value="2"/>
</dbReference>
<dbReference type="PANTHER" id="PTHR43300:SF4">
    <property type="entry name" value="ACYL-[ACYL-CARRIER-PROTEIN]--UDP-N-ACETYLGLUCOSAMINE O-ACYLTRANSFERASE"/>
    <property type="match status" value="1"/>
</dbReference>
<sequence length="219" mass="24916">MAKVIIFGVGQIAELAHFYLENDSDHEVVAFTVDKEYMIKDEFHDLPVVEYEKVTEEYPPEKYSMFIPISYKKVNKIRAKKYKESKNKGYDFITYISSEARCYSDEIGENSFIMEDNVIQPFTRIGDNCILWSGNHIGHHTIIEDNCFLASHVVVSGSVRIGEYSFIGVNATIRDNIKIGKENVIGASSLILSDTEDKAVFSPKETEKSRVPSNRLRGI</sequence>
<keyword evidence="3" id="KW-0012">Acyltransferase</keyword>
<protein>
    <submittedName>
        <fullName evidence="3">Sugar O-acyltransferase (Sialic acid O-acetyltransferase NeuD family)</fullName>
    </submittedName>
</protein>
<gene>
    <name evidence="3" type="ORF">C7959_10257</name>
</gene>
<dbReference type="InterPro" id="IPR018357">
    <property type="entry name" value="Hexapep_transf_CS"/>
</dbReference>
<name>A0A4V3H019_9FIRM</name>
<dbReference type="InterPro" id="IPR050179">
    <property type="entry name" value="Trans_hexapeptide_repeat"/>
</dbReference>
<proteinExistence type="predicted"/>
<evidence type="ECO:0000256" key="2">
    <source>
        <dbReference type="ARBA" id="ARBA00022737"/>
    </source>
</evidence>
<dbReference type="PROSITE" id="PS00101">
    <property type="entry name" value="HEXAPEP_TRANSFERASES"/>
    <property type="match status" value="1"/>
</dbReference>
<dbReference type="CDD" id="cd03360">
    <property type="entry name" value="LbH_AT_putative"/>
    <property type="match status" value="1"/>
</dbReference>
<dbReference type="PANTHER" id="PTHR43300">
    <property type="entry name" value="ACETYLTRANSFERASE"/>
    <property type="match status" value="1"/>
</dbReference>
<dbReference type="InterPro" id="IPR020019">
    <property type="entry name" value="AcTrfase_PglD-like"/>
</dbReference>
<keyword evidence="1 3" id="KW-0808">Transferase</keyword>
<evidence type="ECO:0000256" key="1">
    <source>
        <dbReference type="ARBA" id="ARBA00022679"/>
    </source>
</evidence>
<accession>A0A4V3H019</accession>
<dbReference type="InterPro" id="IPR011004">
    <property type="entry name" value="Trimer_LpxA-like_sf"/>
</dbReference>
<dbReference type="EMBL" id="SOEG01000002">
    <property type="protein sequence ID" value="TDX58919.1"/>
    <property type="molecule type" value="Genomic_DNA"/>
</dbReference>
<dbReference type="Gene3D" id="2.160.10.10">
    <property type="entry name" value="Hexapeptide repeat proteins"/>
    <property type="match status" value="1"/>
</dbReference>
<organism evidence="3 4">
    <name type="scientific">Orenia marismortui</name>
    <dbReference type="NCBI Taxonomy" id="46469"/>
    <lineage>
        <taxon>Bacteria</taxon>
        <taxon>Bacillati</taxon>
        <taxon>Bacillota</taxon>
        <taxon>Clostridia</taxon>
        <taxon>Halanaerobiales</taxon>
        <taxon>Halobacteroidaceae</taxon>
        <taxon>Orenia</taxon>
    </lineage>
</organism>
<dbReference type="SUPFAM" id="SSF51161">
    <property type="entry name" value="Trimeric LpxA-like enzymes"/>
    <property type="match status" value="1"/>
</dbReference>
<dbReference type="GO" id="GO:0016746">
    <property type="term" value="F:acyltransferase activity"/>
    <property type="evidence" value="ECO:0007669"/>
    <property type="project" value="UniProtKB-KW"/>
</dbReference>